<protein>
    <submittedName>
        <fullName evidence="1">Uncharacterized protein</fullName>
    </submittedName>
</protein>
<reference evidence="1" key="1">
    <citation type="submission" date="2022-07" db="EMBL/GenBank/DDBJ databases">
        <title>Genome Sequence of Phlebia brevispora.</title>
        <authorList>
            <person name="Buettner E."/>
        </authorList>
    </citation>
    <scope>NUCLEOTIDE SEQUENCE</scope>
    <source>
        <strain evidence="1">MPL23</strain>
    </source>
</reference>
<organism evidence="1 2">
    <name type="scientific">Phlebia brevispora</name>
    <dbReference type="NCBI Taxonomy" id="194682"/>
    <lineage>
        <taxon>Eukaryota</taxon>
        <taxon>Fungi</taxon>
        <taxon>Dikarya</taxon>
        <taxon>Basidiomycota</taxon>
        <taxon>Agaricomycotina</taxon>
        <taxon>Agaricomycetes</taxon>
        <taxon>Polyporales</taxon>
        <taxon>Meruliaceae</taxon>
        <taxon>Phlebia</taxon>
    </lineage>
</organism>
<dbReference type="EMBL" id="JANHOG010000066">
    <property type="protein sequence ID" value="KAJ3558771.1"/>
    <property type="molecule type" value="Genomic_DNA"/>
</dbReference>
<evidence type="ECO:0000313" key="2">
    <source>
        <dbReference type="Proteomes" id="UP001148662"/>
    </source>
</evidence>
<gene>
    <name evidence="1" type="ORF">NM688_g717</name>
</gene>
<sequence>MPPKTDPNAGYYCPKCKKTIMGMCKSSHLSITHQTACKLRFRGRNERELRAERSPQTGLFHCPRCTASYINPRLLQQHAVKYCPSLGAIARPEPTSPMKLEKETRAKLSPTSPKISGHSRTRHTGPYLSRTQRALARRLYGEQTHTNKEIAEFLKCDTRDVHFAIHNDSNDNLDEDQHYLAGIKGDLIDVDNYEDLPDTSMKAEDSEVMEVDEKLAFDFENEEDSESEIVNTYMRTPDVRDSTSLSPRLMRAQRTKLSPRKRDKALPEPPGPSSTESPRRATKELPGSRSEQTSSMPVSRVDYSHSPSASTTITVPSASQAMSDDPIEMFLCSLKRPCGHLLQKFKDYGIASAADLDALCQMQEYWNEVEHYFVGQGVTPFEWLVLQEGLRSRASRLPAGKA</sequence>
<evidence type="ECO:0000313" key="1">
    <source>
        <dbReference type="EMBL" id="KAJ3558771.1"/>
    </source>
</evidence>
<accession>A0ACC1TDI9</accession>
<comment type="caution">
    <text evidence="1">The sequence shown here is derived from an EMBL/GenBank/DDBJ whole genome shotgun (WGS) entry which is preliminary data.</text>
</comment>
<keyword evidence="2" id="KW-1185">Reference proteome</keyword>
<proteinExistence type="predicted"/>
<dbReference type="Proteomes" id="UP001148662">
    <property type="component" value="Unassembled WGS sequence"/>
</dbReference>
<name>A0ACC1TDI9_9APHY</name>